<evidence type="ECO:0000256" key="1">
    <source>
        <dbReference type="ARBA" id="ARBA00023242"/>
    </source>
</evidence>
<evidence type="ECO:0000259" key="4">
    <source>
        <dbReference type="SMART" id="SM00906"/>
    </source>
</evidence>
<keyword evidence="2" id="KW-1015">Disulfide bond</keyword>
<feature type="region of interest" description="Disordered" evidence="3">
    <location>
        <begin position="132"/>
        <end position="153"/>
    </location>
</feature>
<dbReference type="CDD" id="cd21175">
    <property type="entry name" value="LPMO_AA9"/>
    <property type="match status" value="1"/>
</dbReference>
<feature type="region of interest" description="Disordered" evidence="3">
    <location>
        <begin position="1035"/>
        <end position="1064"/>
    </location>
</feature>
<keyword evidence="1" id="KW-0539">Nucleus</keyword>
<feature type="compositionally biased region" description="Low complexity" evidence="3">
    <location>
        <begin position="1186"/>
        <end position="1202"/>
    </location>
</feature>
<proteinExistence type="predicted"/>
<evidence type="ECO:0000313" key="6">
    <source>
        <dbReference type="Proteomes" id="UP000518752"/>
    </source>
</evidence>
<dbReference type="SMART" id="SM00906">
    <property type="entry name" value="Fungal_trans"/>
    <property type="match status" value="1"/>
</dbReference>
<keyword evidence="2" id="KW-0119">Carbohydrate metabolism</keyword>
<dbReference type="Gene3D" id="2.70.50.70">
    <property type="match status" value="1"/>
</dbReference>
<comment type="subcellular location">
    <subcellularLocation>
        <location evidence="2">Secreted</location>
    </subcellularLocation>
</comment>
<dbReference type="PANTHER" id="PTHR46910:SF38">
    <property type="entry name" value="ZN(2)-C6 FUNGAL-TYPE DOMAIN-CONTAINING PROTEIN"/>
    <property type="match status" value="1"/>
</dbReference>
<dbReference type="EC" id="1.14.99.56" evidence="2"/>
<keyword evidence="2" id="KW-0964">Secreted</keyword>
<feature type="compositionally biased region" description="Polar residues" evidence="3">
    <location>
        <begin position="1089"/>
        <end position="1107"/>
    </location>
</feature>
<gene>
    <name evidence="5" type="ORF">D9757_010625</name>
</gene>
<dbReference type="OrthoDB" id="4456959at2759"/>
<evidence type="ECO:0000256" key="2">
    <source>
        <dbReference type="RuleBase" id="RU368122"/>
    </source>
</evidence>
<dbReference type="Proteomes" id="UP000518752">
    <property type="component" value="Unassembled WGS sequence"/>
</dbReference>
<feature type="region of interest" description="Disordered" evidence="3">
    <location>
        <begin position="1089"/>
        <end position="1141"/>
    </location>
</feature>
<organism evidence="5 6">
    <name type="scientific">Collybiopsis confluens</name>
    <dbReference type="NCBI Taxonomy" id="2823264"/>
    <lineage>
        <taxon>Eukaryota</taxon>
        <taxon>Fungi</taxon>
        <taxon>Dikarya</taxon>
        <taxon>Basidiomycota</taxon>
        <taxon>Agaricomycotina</taxon>
        <taxon>Agaricomycetes</taxon>
        <taxon>Agaricomycetidae</taxon>
        <taxon>Agaricales</taxon>
        <taxon>Marasmiineae</taxon>
        <taxon>Omphalotaceae</taxon>
        <taxon>Collybiopsis</taxon>
    </lineage>
</organism>
<dbReference type="GO" id="GO:0003677">
    <property type="term" value="F:DNA binding"/>
    <property type="evidence" value="ECO:0007669"/>
    <property type="project" value="InterPro"/>
</dbReference>
<dbReference type="InterPro" id="IPR007219">
    <property type="entry name" value="XnlR_reg_dom"/>
</dbReference>
<comment type="function">
    <text evidence="2">Lytic polysaccharide monooxygenase (LMPO) that depolymerizes crystalline and amorphous polysaccharides via the oxidation of scissile alpha- or beta-(1-4)-glycosidic bonds, yielding C1 and/or C4 oxidation products. Catalysis by LPMOs requires the reduction of the active-site copper from Cu(II) to Cu(I) by a reducing agent and H(2)O(2) or O(2) as a cosubstrate.</text>
</comment>
<name>A0A8H5GSJ5_9AGAR</name>
<dbReference type="GO" id="GO:0008810">
    <property type="term" value="F:cellulase activity"/>
    <property type="evidence" value="ECO:0007669"/>
    <property type="project" value="UniProtKB-UniRule"/>
</dbReference>
<dbReference type="Pfam" id="PF03443">
    <property type="entry name" value="AA9"/>
    <property type="match status" value="1"/>
</dbReference>
<feature type="compositionally biased region" description="Basic residues" evidence="3">
    <location>
        <begin position="1205"/>
        <end position="1215"/>
    </location>
</feature>
<dbReference type="AlphaFoldDB" id="A0A8H5GSJ5"/>
<feature type="region of interest" description="Disordered" evidence="3">
    <location>
        <begin position="658"/>
        <end position="706"/>
    </location>
</feature>
<reference evidence="5 6" key="1">
    <citation type="journal article" date="2020" name="ISME J.">
        <title>Uncovering the hidden diversity of litter-decomposition mechanisms in mushroom-forming fungi.</title>
        <authorList>
            <person name="Floudas D."/>
            <person name="Bentzer J."/>
            <person name="Ahren D."/>
            <person name="Johansson T."/>
            <person name="Persson P."/>
            <person name="Tunlid A."/>
        </authorList>
    </citation>
    <scope>NUCLEOTIDE SEQUENCE [LARGE SCALE GENOMIC DNA]</scope>
    <source>
        <strain evidence="5 6">CBS 406.79</strain>
    </source>
</reference>
<feature type="domain" description="Xylanolytic transcriptional activator regulatory" evidence="4">
    <location>
        <begin position="328"/>
        <end position="401"/>
    </location>
</feature>
<dbReference type="GO" id="GO:0030245">
    <property type="term" value="P:cellulose catabolic process"/>
    <property type="evidence" value="ECO:0007669"/>
    <property type="project" value="UniProtKB-UniRule"/>
</dbReference>
<evidence type="ECO:0000313" key="5">
    <source>
        <dbReference type="EMBL" id="KAF5370198.1"/>
    </source>
</evidence>
<dbReference type="Pfam" id="PF04082">
    <property type="entry name" value="Fungal_trans"/>
    <property type="match status" value="1"/>
</dbReference>
<feature type="compositionally biased region" description="Polar residues" evidence="3">
    <location>
        <begin position="658"/>
        <end position="668"/>
    </location>
</feature>
<feature type="region of interest" description="Disordered" evidence="3">
    <location>
        <begin position="1183"/>
        <end position="1222"/>
    </location>
</feature>
<keyword evidence="2" id="KW-0624">Polysaccharide degradation</keyword>
<feature type="compositionally biased region" description="Low complexity" evidence="3">
    <location>
        <begin position="138"/>
        <end position="151"/>
    </location>
</feature>
<dbReference type="GO" id="GO:0030248">
    <property type="term" value="F:cellulose binding"/>
    <property type="evidence" value="ECO:0007669"/>
    <property type="project" value="UniProtKB-UniRule"/>
</dbReference>
<dbReference type="CDD" id="cd12148">
    <property type="entry name" value="fungal_TF_MHR"/>
    <property type="match status" value="1"/>
</dbReference>
<dbReference type="GO" id="GO:0003700">
    <property type="term" value="F:DNA-binding transcription factor activity"/>
    <property type="evidence" value="ECO:0007669"/>
    <property type="project" value="InterPro"/>
</dbReference>
<sequence>MGESYEPPSEFATAKKLIIGIAEYARGLVEENSHLRQQLFRYEQPQQPYPSPSYTMPASLAEIASSAAAVHSAENNIVQVPPGSYLDIDFHAIDGLSEHMQNLKIDTTQDRFFGGSSSVTLLKTAIDLKHELSKDDTSPSSSPSSPSLSEPALANDVSLPQKANVANDNKEFRRRPEFWAIHPWQIISSNTSPPLIFPEEDLLDSLVSLYFSNINIYYPILHKPSFIRSLSQKDHFGDRHFGHLVLAVCGMGARFSDDSRVYEDGVLGSSGQEDRRGEPRVEQSVGWKWIRQIQLVRQTFTEPPSIYEVQTYAVYVLFVQATTTPESCWILVSIGVRFAQDVGAHRKKPENTKVTVRNELWKRVFWMLYVMDMFTSAYLGRPRSIAREDFDVEFPVDCDDEYWEENPDDPGGGGGGGFRQPLGKPSIRHYIVSLIKLMDILALAMRTIYAVRKSDMWTSMGQSALEWTEKMVAELDSSLNKWIEEVPEHLRWDPHRENVEHFHQSVMLYTTYYWIQTLVHRPFIASPGTRSVLSFPSLTISANAARSYCHVMDVQRIRNCGVLTMPNLTIGLMAAAIVLLLNVWRGERLHPGNTGSATMNVDKELADVYRCVNLLSLHEKRWQHAGRYCDILKEIIAISHSHHGKRLADSGKLLAKRSSATMDTSSEGKGNDWSQMPLESPSQPQPPPPEMTSSTSDGPFNFPTHRSLIHDEHEDDELGILPIAESFSDWTTMDNQPEWLSNIITGLPPSSFNFRPDLDEVHGHGVIGLGSGAETTGLVPSPPDMEFSGGLQEAIMHASTLFTSIVTAAFFTLAKAHGEVVKIEVAGQTFNAPLINAGGDTGPFNVPSNNSPVTDVTSDNMFCGAVGNKATSTPSIDLSKGNTISFYWGSGYSAGATWPHNTGPMFLYMAKCDGADCSSMTPSNTNFIKVEQQGFVNGQWAQAALKAGQPATFTIPSDLASGKYLVRHEVINLASTDENYPACSQFDITGGSNDYSSAKTAKFPGAYSATDAGLVVAGSAVYSIKSDAAYVFPGPDPINPTDGSSSGSGSSVSPSGSVSIGSSASNSSVAIHPTSILAVSAAIPIPTPSAVSSSPIATMNSSSTAAGSSSPSPSPSPSPSSPSSPSPSPSSPSPSSPSNSCDTAWTSCNASYMSATSSASKTGTAVSTPYTCQTDYESCVAKTNKAGSAASSSSGSSSVVSSRSFGRHLRRHHAGMSRMESH</sequence>
<evidence type="ECO:0000256" key="3">
    <source>
        <dbReference type="SAM" id="MobiDB-lite"/>
    </source>
</evidence>
<dbReference type="GO" id="GO:0005576">
    <property type="term" value="C:extracellular region"/>
    <property type="evidence" value="ECO:0007669"/>
    <property type="project" value="UniProtKB-SubCell"/>
</dbReference>
<feature type="compositionally biased region" description="Pro residues" evidence="3">
    <location>
        <begin position="1112"/>
        <end position="1135"/>
    </location>
</feature>
<comment type="catalytic activity">
    <reaction evidence="2">
        <text>[(1-&gt;4)-beta-D-glucosyl]n+m + reduced acceptor + O2 = 4-dehydro-beta-D-glucosyl-[(1-&gt;4)-beta-D-glucosyl]n-1 + [(1-&gt;4)-beta-D-glucosyl]m + acceptor + H2O.</text>
        <dbReference type="EC" id="1.14.99.56"/>
    </reaction>
</comment>
<dbReference type="InterPro" id="IPR050987">
    <property type="entry name" value="AtrR-like"/>
</dbReference>
<dbReference type="GO" id="GO:0008270">
    <property type="term" value="F:zinc ion binding"/>
    <property type="evidence" value="ECO:0007669"/>
    <property type="project" value="InterPro"/>
</dbReference>
<protein>
    <recommendedName>
        <fullName evidence="2">AA9 family lytic polysaccharide monooxygenase</fullName>
        <ecNumber evidence="2">1.14.99.56</ecNumber>
    </recommendedName>
    <alternativeName>
        <fullName evidence="2">Endo-beta-1,4-glucanase</fullName>
    </alternativeName>
    <alternativeName>
        <fullName evidence="2">Glycosyl hydrolase 61 family protein</fullName>
    </alternativeName>
</protein>
<accession>A0A8H5GSJ5</accession>
<dbReference type="InterPro" id="IPR005103">
    <property type="entry name" value="AA9_LPMO"/>
</dbReference>
<keyword evidence="2" id="KW-0136">Cellulose degradation</keyword>
<dbReference type="PANTHER" id="PTHR46910">
    <property type="entry name" value="TRANSCRIPTION FACTOR PDR1"/>
    <property type="match status" value="1"/>
</dbReference>
<dbReference type="GO" id="GO:0006351">
    <property type="term" value="P:DNA-templated transcription"/>
    <property type="evidence" value="ECO:0007669"/>
    <property type="project" value="InterPro"/>
</dbReference>
<feature type="compositionally biased region" description="Low complexity" evidence="3">
    <location>
        <begin position="1043"/>
        <end position="1064"/>
    </location>
</feature>
<dbReference type="EMBL" id="JAACJN010000124">
    <property type="protein sequence ID" value="KAF5370198.1"/>
    <property type="molecule type" value="Genomic_DNA"/>
</dbReference>
<comment type="caution">
    <text evidence="5">The sequence shown here is derived from an EMBL/GenBank/DDBJ whole genome shotgun (WGS) entry which is preliminary data.</text>
</comment>
<comment type="domain">
    <text evidence="2">Has a modular structure: an endo-beta-1,4-glucanase catalytic module at the N-terminus, a linker rich in serines and threonines, and a C-terminal carbohydrate-binding module (CBM).</text>
</comment>
<keyword evidence="6" id="KW-1185">Reference proteome</keyword>